<proteinExistence type="predicted"/>
<dbReference type="AlphaFoldDB" id="A0A5A5RWJ6"/>
<reference evidence="2 3" key="1">
    <citation type="submission" date="2018-09" db="EMBL/GenBank/DDBJ databases">
        <title>Evolutionary history of phycoerythrin pigmentation in the water bloom-forming cyanobacterium Microcystis aeruginosa.</title>
        <authorList>
            <person name="Tanabe Y."/>
            <person name="Tanabe Y."/>
            <person name="Yamaguchi H."/>
        </authorList>
    </citation>
    <scope>NUCLEOTIDE SEQUENCE [LARGE SCALE GENOMIC DNA]</scope>
    <source>
        <strain evidence="2 3">NIES-2520</strain>
    </source>
</reference>
<organism evidence="2 3">
    <name type="scientific">Microcystis aeruginosa NIES-2520</name>
    <dbReference type="NCBI Taxonomy" id="2303982"/>
    <lineage>
        <taxon>Bacteria</taxon>
        <taxon>Bacillati</taxon>
        <taxon>Cyanobacteriota</taxon>
        <taxon>Cyanophyceae</taxon>
        <taxon>Oscillatoriophycideae</taxon>
        <taxon>Chroococcales</taxon>
        <taxon>Microcystaceae</taxon>
        <taxon>Microcystis</taxon>
    </lineage>
</organism>
<protein>
    <submittedName>
        <fullName evidence="2">Uncharacterized protein</fullName>
    </submittedName>
</protein>
<evidence type="ECO:0000256" key="1">
    <source>
        <dbReference type="SAM" id="Phobius"/>
    </source>
</evidence>
<keyword evidence="1" id="KW-1133">Transmembrane helix</keyword>
<feature type="transmembrane region" description="Helical" evidence="1">
    <location>
        <begin position="33"/>
        <end position="60"/>
    </location>
</feature>
<sequence>MSYPVEAKHQIVVEKERQFLNFWLRLKPPFQRFYLLQVIWLSCTKFKLSIGNLALLVSVWKRGLY</sequence>
<evidence type="ECO:0000313" key="3">
    <source>
        <dbReference type="Proteomes" id="UP000324917"/>
    </source>
</evidence>
<dbReference type="EMBL" id="BHVP01000089">
    <property type="protein sequence ID" value="GCA76766.1"/>
    <property type="molecule type" value="Genomic_DNA"/>
</dbReference>
<name>A0A5A5RWJ6_MICAE</name>
<keyword evidence="1" id="KW-0472">Membrane</keyword>
<evidence type="ECO:0000313" key="2">
    <source>
        <dbReference type="EMBL" id="GCA76766.1"/>
    </source>
</evidence>
<gene>
    <name evidence="2" type="ORF">MiTe_03615</name>
</gene>
<accession>A0A5A5RWJ6</accession>
<keyword evidence="1" id="KW-0812">Transmembrane</keyword>
<dbReference type="Proteomes" id="UP000324917">
    <property type="component" value="Unassembled WGS sequence"/>
</dbReference>
<comment type="caution">
    <text evidence="2">The sequence shown here is derived from an EMBL/GenBank/DDBJ whole genome shotgun (WGS) entry which is preliminary data.</text>
</comment>